<evidence type="ECO:0000313" key="5">
    <source>
        <dbReference type="Proteomes" id="UP000008311"/>
    </source>
</evidence>
<dbReference type="PANTHER" id="PTHR31150">
    <property type="entry name" value="EXPRESSED PROTEIN"/>
    <property type="match status" value="1"/>
</dbReference>
<feature type="region of interest" description="Disordered" evidence="2">
    <location>
        <begin position="17"/>
        <end position="38"/>
    </location>
</feature>
<evidence type="ECO:0000259" key="3">
    <source>
        <dbReference type="PROSITE" id="PS50089"/>
    </source>
</evidence>
<dbReference type="GO" id="GO:0008270">
    <property type="term" value="F:zinc ion binding"/>
    <property type="evidence" value="ECO:0007669"/>
    <property type="project" value="UniProtKB-KW"/>
</dbReference>
<sequence>MENLGFDNMPCSSGAELLSSKKSSHLHESSELKPLSPGMDVTDRAVKLLNAHQHYNVGRTMFLKRSRHYYGHHYSRRNSGNHANASTSHGKNTSSHNDRLPFKLISHSGSELGYHTENRGKAFGRPDRIRLSSLVMDSSDPVKMICGICQKLLRRKSYFLGDALSSGGCSIVAVLVCGHVYHADCLEHRTSTEEICDPRCPLCSGEFSRGQE</sequence>
<dbReference type="InterPro" id="IPR001841">
    <property type="entry name" value="Znf_RING"/>
</dbReference>
<gene>
    <name evidence="4" type="ORF">RCOM_0003370</name>
</gene>
<dbReference type="EMBL" id="EQ974230">
    <property type="protein sequence ID" value="EEF31617.1"/>
    <property type="molecule type" value="Genomic_DNA"/>
</dbReference>
<dbReference type="PROSITE" id="PS50089">
    <property type="entry name" value="ZF_RING_2"/>
    <property type="match status" value="1"/>
</dbReference>
<dbReference type="SMART" id="SM00184">
    <property type="entry name" value="RING"/>
    <property type="match status" value="1"/>
</dbReference>
<dbReference type="Proteomes" id="UP000008311">
    <property type="component" value="Unassembled WGS sequence"/>
</dbReference>
<dbReference type="AlphaFoldDB" id="B9SXN8"/>
<proteinExistence type="predicted"/>
<dbReference type="InParanoid" id="B9SXN8"/>
<protein>
    <recommendedName>
        <fullName evidence="3">RING-type domain-containing protein</fullName>
    </recommendedName>
</protein>
<reference evidence="5" key="1">
    <citation type="journal article" date="2010" name="Nat. Biotechnol.">
        <title>Draft genome sequence of the oilseed species Ricinus communis.</title>
        <authorList>
            <person name="Chan A.P."/>
            <person name="Crabtree J."/>
            <person name="Zhao Q."/>
            <person name="Lorenzi H."/>
            <person name="Orvis J."/>
            <person name="Puiu D."/>
            <person name="Melake-Berhan A."/>
            <person name="Jones K.M."/>
            <person name="Redman J."/>
            <person name="Chen G."/>
            <person name="Cahoon E.B."/>
            <person name="Gedil M."/>
            <person name="Stanke M."/>
            <person name="Haas B.J."/>
            <person name="Wortman J.R."/>
            <person name="Fraser-Liggett C.M."/>
            <person name="Ravel J."/>
            <person name="Rabinowicz P.D."/>
        </authorList>
    </citation>
    <scope>NUCLEOTIDE SEQUENCE [LARGE SCALE GENOMIC DNA]</scope>
    <source>
        <strain evidence="5">cv. Hale</strain>
    </source>
</reference>
<keyword evidence="1" id="KW-0862">Zinc</keyword>
<keyword evidence="1" id="KW-0863">Zinc-finger</keyword>
<organism evidence="4 5">
    <name type="scientific">Ricinus communis</name>
    <name type="common">Castor bean</name>
    <dbReference type="NCBI Taxonomy" id="3988"/>
    <lineage>
        <taxon>Eukaryota</taxon>
        <taxon>Viridiplantae</taxon>
        <taxon>Streptophyta</taxon>
        <taxon>Embryophyta</taxon>
        <taxon>Tracheophyta</taxon>
        <taxon>Spermatophyta</taxon>
        <taxon>Magnoliopsida</taxon>
        <taxon>eudicotyledons</taxon>
        <taxon>Gunneridae</taxon>
        <taxon>Pentapetalae</taxon>
        <taxon>rosids</taxon>
        <taxon>fabids</taxon>
        <taxon>Malpighiales</taxon>
        <taxon>Euphorbiaceae</taxon>
        <taxon>Acalyphoideae</taxon>
        <taxon>Acalypheae</taxon>
        <taxon>Ricinus</taxon>
    </lineage>
</organism>
<name>B9SXN8_RICCO</name>
<feature type="domain" description="RING-type" evidence="3">
    <location>
        <begin position="146"/>
        <end position="204"/>
    </location>
</feature>
<dbReference type="SUPFAM" id="SSF57850">
    <property type="entry name" value="RING/U-box"/>
    <property type="match status" value="1"/>
</dbReference>
<keyword evidence="5" id="KW-1185">Reference proteome</keyword>
<evidence type="ECO:0000256" key="1">
    <source>
        <dbReference type="PROSITE-ProRule" id="PRU00175"/>
    </source>
</evidence>
<evidence type="ECO:0000256" key="2">
    <source>
        <dbReference type="SAM" id="MobiDB-lite"/>
    </source>
</evidence>
<accession>B9SXN8</accession>
<dbReference type="PANTHER" id="PTHR31150:SF6">
    <property type="entry name" value="ZINC ION BINDING PROTEIN"/>
    <property type="match status" value="1"/>
</dbReference>
<keyword evidence="1" id="KW-0479">Metal-binding</keyword>
<dbReference type="Gene3D" id="3.30.40.10">
    <property type="entry name" value="Zinc/RING finger domain, C3HC4 (zinc finger)"/>
    <property type="match status" value="1"/>
</dbReference>
<feature type="compositionally biased region" description="Polar residues" evidence="2">
    <location>
        <begin position="77"/>
        <end position="95"/>
    </location>
</feature>
<dbReference type="InterPro" id="IPR013083">
    <property type="entry name" value="Znf_RING/FYVE/PHD"/>
</dbReference>
<feature type="region of interest" description="Disordered" evidence="2">
    <location>
        <begin position="73"/>
        <end position="99"/>
    </location>
</feature>
<dbReference type="eggNOG" id="ENOG502RXF4">
    <property type="taxonomic scope" value="Eukaryota"/>
</dbReference>
<dbReference type="STRING" id="3988.B9SXN8"/>
<evidence type="ECO:0000313" key="4">
    <source>
        <dbReference type="EMBL" id="EEF31617.1"/>
    </source>
</evidence>